<reference evidence="2 3" key="1">
    <citation type="submission" date="2015-11" db="EMBL/GenBank/DDBJ databases">
        <title>Genomic analysis of 38 Legionella species identifies large and diverse effector repertoires.</title>
        <authorList>
            <person name="Burstein D."/>
            <person name="Amaro F."/>
            <person name="Zusman T."/>
            <person name="Lifshitz Z."/>
            <person name="Cohen O."/>
            <person name="Gilbert J.A."/>
            <person name="Pupko T."/>
            <person name="Shuman H.A."/>
            <person name="Segal G."/>
        </authorList>
    </citation>
    <scope>NUCLEOTIDE SEQUENCE [LARGE SCALE GENOMIC DNA]</scope>
    <source>
        <strain evidence="2 3">ATCC 700990</strain>
    </source>
</reference>
<dbReference type="EMBL" id="LNXY01000020">
    <property type="protein sequence ID" value="KTC87632.1"/>
    <property type="molecule type" value="Genomic_DNA"/>
</dbReference>
<evidence type="ECO:0000313" key="2">
    <source>
        <dbReference type="EMBL" id="KTC87632.1"/>
    </source>
</evidence>
<dbReference type="STRING" id="1212489.Ldro_1251"/>
<name>A0A0W0SW95_9GAMM</name>
<dbReference type="AlphaFoldDB" id="A0A0W0SW95"/>
<dbReference type="Proteomes" id="UP000054736">
    <property type="component" value="Unassembled WGS sequence"/>
</dbReference>
<evidence type="ECO:0000313" key="3">
    <source>
        <dbReference type="Proteomes" id="UP000054736"/>
    </source>
</evidence>
<organism evidence="2 3">
    <name type="scientific">Legionella drozanskii LLAP-1</name>
    <dbReference type="NCBI Taxonomy" id="1212489"/>
    <lineage>
        <taxon>Bacteria</taxon>
        <taxon>Pseudomonadati</taxon>
        <taxon>Pseudomonadota</taxon>
        <taxon>Gammaproteobacteria</taxon>
        <taxon>Legionellales</taxon>
        <taxon>Legionellaceae</taxon>
        <taxon>Legionella</taxon>
    </lineage>
</organism>
<dbReference type="PATRIC" id="fig|1212489.4.peg.1317"/>
<feature type="coiled-coil region" evidence="1">
    <location>
        <begin position="147"/>
        <end position="174"/>
    </location>
</feature>
<comment type="caution">
    <text evidence="2">The sequence shown here is derived from an EMBL/GenBank/DDBJ whole genome shotgun (WGS) entry which is preliminary data.</text>
</comment>
<dbReference type="OrthoDB" id="5654215at2"/>
<dbReference type="RefSeq" id="WP_058495555.1">
    <property type="nucleotide sequence ID" value="NZ_CAAAIU010000010.1"/>
</dbReference>
<protein>
    <submittedName>
        <fullName evidence="2">Uncharacterized protein</fullName>
    </submittedName>
</protein>
<keyword evidence="1" id="KW-0175">Coiled coil</keyword>
<evidence type="ECO:0000256" key="1">
    <source>
        <dbReference type="SAM" id="Coils"/>
    </source>
</evidence>
<keyword evidence="3" id="KW-1185">Reference proteome</keyword>
<sequence>MAGEPNFFDFLHNQKGMTQKEAGLVISKAQFLSKEKFVEQLLDFLQTANDKSIGELGNFAFWMRELAHFQFQMSLLKDNSPTHVAASQPQFHPILLAGFHLDDLLSVQQALRDKEIGEIVKRKLSAILIETTENSMKELQNDSLYFLDILNCKVQQVKKGIANLIEQYNTLKEQAENSPPATYQIFSNKPRFEDMGRSFSSFANAKKFIFEARSQKNDNDNKGLNSEEPDFFVVEIQAKNPQELDEAKQAFVSNYSSLKDQSPSWPNAKINSIAFFTQGKEEERQYNPDGSNDIARTIKQLDLMINRLQQTNWLWKLLEAVTGRSGLTDKKIQALKEIKDEVFMQKSDIETKAVSLRDVLKNQFAQQTTQENQITTYRTLLNQHRFGFSQKPTNTDERVDELIQGIKPK</sequence>
<proteinExistence type="predicted"/>
<accession>A0A0W0SW95</accession>
<gene>
    <name evidence="2" type="ORF">Ldro_1251</name>
</gene>